<name>A0A1D2MKY6_ORCCI</name>
<dbReference type="EMBL" id="LJIJ01000930">
    <property type="protein sequence ID" value="ODM93709.1"/>
    <property type="molecule type" value="Genomic_DNA"/>
</dbReference>
<reference evidence="1 2" key="1">
    <citation type="journal article" date="2016" name="Genome Biol. Evol.">
        <title>Gene Family Evolution Reflects Adaptation to Soil Environmental Stressors in the Genome of the Collembolan Orchesella cincta.</title>
        <authorList>
            <person name="Faddeeva-Vakhrusheva A."/>
            <person name="Derks M.F."/>
            <person name="Anvar S.Y."/>
            <person name="Agamennone V."/>
            <person name="Suring W."/>
            <person name="Smit S."/>
            <person name="van Straalen N.M."/>
            <person name="Roelofs D."/>
        </authorList>
    </citation>
    <scope>NUCLEOTIDE SEQUENCE [LARGE SCALE GENOMIC DNA]</scope>
    <source>
        <tissue evidence="1">Mixed pool</tissue>
    </source>
</reference>
<dbReference type="AlphaFoldDB" id="A0A1D2MKY6"/>
<keyword evidence="2" id="KW-1185">Reference proteome</keyword>
<protein>
    <submittedName>
        <fullName evidence="1">Uncharacterized protein</fullName>
    </submittedName>
</protein>
<evidence type="ECO:0000313" key="2">
    <source>
        <dbReference type="Proteomes" id="UP000094527"/>
    </source>
</evidence>
<organism evidence="1 2">
    <name type="scientific">Orchesella cincta</name>
    <name type="common">Springtail</name>
    <name type="synonym">Podura cincta</name>
    <dbReference type="NCBI Taxonomy" id="48709"/>
    <lineage>
        <taxon>Eukaryota</taxon>
        <taxon>Metazoa</taxon>
        <taxon>Ecdysozoa</taxon>
        <taxon>Arthropoda</taxon>
        <taxon>Hexapoda</taxon>
        <taxon>Collembola</taxon>
        <taxon>Entomobryomorpha</taxon>
        <taxon>Entomobryoidea</taxon>
        <taxon>Orchesellidae</taxon>
        <taxon>Orchesellinae</taxon>
        <taxon>Orchesella</taxon>
    </lineage>
</organism>
<sequence length="85" mass="9266">MALKQHRFSLSVDGYRDLKWKAVKVIETKTGEVIKSNEVSALGNEDSGAEAKGRDQLANIGGGTTFDTLNVLKPADVRKINGRHN</sequence>
<comment type="caution">
    <text evidence="1">The sequence shown here is derived from an EMBL/GenBank/DDBJ whole genome shotgun (WGS) entry which is preliminary data.</text>
</comment>
<gene>
    <name evidence="1" type="ORF">Ocin01_12972</name>
</gene>
<dbReference type="Proteomes" id="UP000094527">
    <property type="component" value="Unassembled WGS sequence"/>
</dbReference>
<evidence type="ECO:0000313" key="1">
    <source>
        <dbReference type="EMBL" id="ODM93709.1"/>
    </source>
</evidence>
<accession>A0A1D2MKY6</accession>
<proteinExistence type="predicted"/>